<feature type="compositionally biased region" description="Basic and acidic residues" evidence="1">
    <location>
        <begin position="39"/>
        <end position="80"/>
    </location>
</feature>
<reference evidence="3" key="1">
    <citation type="submission" date="2013-01" db="EMBL/GenBank/DDBJ databases">
        <title>Draft Genome Sequence of a Mulberry Tree, Morus notabilis C.K. Schneid.</title>
        <authorList>
            <person name="He N."/>
            <person name="Zhao S."/>
        </authorList>
    </citation>
    <scope>NUCLEOTIDE SEQUENCE</scope>
</reference>
<dbReference type="AlphaFoldDB" id="W9S9S5"/>
<keyword evidence="3" id="KW-1185">Reference proteome</keyword>
<evidence type="ECO:0000313" key="3">
    <source>
        <dbReference type="Proteomes" id="UP000030645"/>
    </source>
</evidence>
<protein>
    <submittedName>
        <fullName evidence="2">Uncharacterized protein</fullName>
    </submittedName>
</protein>
<proteinExistence type="predicted"/>
<name>W9S9S5_9ROSA</name>
<evidence type="ECO:0000256" key="1">
    <source>
        <dbReference type="SAM" id="MobiDB-lite"/>
    </source>
</evidence>
<dbReference type="EMBL" id="KE345197">
    <property type="protein sequence ID" value="EXB95307.1"/>
    <property type="molecule type" value="Genomic_DNA"/>
</dbReference>
<organism evidence="2 3">
    <name type="scientific">Morus notabilis</name>
    <dbReference type="NCBI Taxonomy" id="981085"/>
    <lineage>
        <taxon>Eukaryota</taxon>
        <taxon>Viridiplantae</taxon>
        <taxon>Streptophyta</taxon>
        <taxon>Embryophyta</taxon>
        <taxon>Tracheophyta</taxon>
        <taxon>Spermatophyta</taxon>
        <taxon>Magnoliopsida</taxon>
        <taxon>eudicotyledons</taxon>
        <taxon>Gunneridae</taxon>
        <taxon>Pentapetalae</taxon>
        <taxon>rosids</taxon>
        <taxon>fabids</taxon>
        <taxon>Rosales</taxon>
        <taxon>Moraceae</taxon>
        <taxon>Moreae</taxon>
        <taxon>Morus</taxon>
    </lineage>
</organism>
<feature type="region of interest" description="Disordered" evidence="1">
    <location>
        <begin position="29"/>
        <end position="80"/>
    </location>
</feature>
<dbReference type="Proteomes" id="UP000030645">
    <property type="component" value="Unassembled WGS sequence"/>
</dbReference>
<accession>W9S9S5</accession>
<sequence>MRVADPRSSMEKHFTTRNTTFPISAVITLGLSRPMRNRKREEGEKGTDGGERESKSDMEKNRWKREMEKNQRDESGLTTG</sequence>
<evidence type="ECO:0000313" key="2">
    <source>
        <dbReference type="EMBL" id="EXB95307.1"/>
    </source>
</evidence>
<gene>
    <name evidence="2" type="ORF">L484_007951</name>
</gene>